<evidence type="ECO:0000313" key="6">
    <source>
        <dbReference type="Proteomes" id="UP000677457"/>
    </source>
</evidence>
<feature type="compositionally biased region" description="Polar residues" evidence="1">
    <location>
        <begin position="51"/>
        <end position="62"/>
    </location>
</feature>
<dbReference type="EMBL" id="BOQM01000009">
    <property type="protein sequence ID" value="GIM83873.1"/>
    <property type="molecule type" value="Genomic_DNA"/>
</dbReference>
<dbReference type="RefSeq" id="WP_016810383.1">
    <property type="nucleotide sequence ID" value="NZ_BOQM01000009.1"/>
</dbReference>
<protein>
    <submittedName>
        <fullName evidence="4">Uncharacterized protein</fullName>
    </submittedName>
</protein>
<keyword evidence="2" id="KW-0812">Transmembrane</keyword>
<keyword evidence="6" id="KW-1185">Reference proteome</keyword>
<dbReference type="Proteomes" id="UP000677457">
    <property type="component" value="Unassembled WGS sequence"/>
</dbReference>
<evidence type="ECO:0000313" key="4">
    <source>
        <dbReference type="EMBL" id="TQL36205.1"/>
    </source>
</evidence>
<dbReference type="EMBL" id="VFOL01000001">
    <property type="protein sequence ID" value="TQL36205.1"/>
    <property type="molecule type" value="Genomic_DNA"/>
</dbReference>
<keyword evidence="2" id="KW-0472">Membrane</keyword>
<comment type="caution">
    <text evidence="4">The sequence shown here is derived from an EMBL/GenBank/DDBJ whole genome shotgun (WGS) entry which is preliminary data.</text>
</comment>
<name>A0A542XK26_SALAC</name>
<organism evidence="4 5">
    <name type="scientific">Salinispora arenicola</name>
    <dbReference type="NCBI Taxonomy" id="168697"/>
    <lineage>
        <taxon>Bacteria</taxon>
        <taxon>Bacillati</taxon>
        <taxon>Actinomycetota</taxon>
        <taxon>Actinomycetes</taxon>
        <taxon>Micromonosporales</taxon>
        <taxon>Micromonosporaceae</taxon>
        <taxon>Salinispora</taxon>
    </lineage>
</organism>
<evidence type="ECO:0000256" key="2">
    <source>
        <dbReference type="SAM" id="Phobius"/>
    </source>
</evidence>
<evidence type="ECO:0000313" key="3">
    <source>
        <dbReference type="EMBL" id="GIM83873.1"/>
    </source>
</evidence>
<reference evidence="3 6" key="2">
    <citation type="submission" date="2021-03" db="EMBL/GenBank/DDBJ databases">
        <title>Whole genome shotgun sequence of Salinispora arenicola NBRC 105043.</title>
        <authorList>
            <person name="Komaki H."/>
            <person name="Tamura T."/>
        </authorList>
    </citation>
    <scope>NUCLEOTIDE SEQUENCE [LARGE SCALE GENOMIC DNA]</scope>
    <source>
        <strain evidence="3 6">NBRC 105043</strain>
    </source>
</reference>
<gene>
    <name evidence="4" type="ORF">FB564_1290</name>
    <name evidence="3" type="ORF">Sar04_14430</name>
</gene>
<feature type="transmembrane region" description="Helical" evidence="2">
    <location>
        <begin position="26"/>
        <end position="49"/>
    </location>
</feature>
<dbReference type="AlphaFoldDB" id="A0A542XK26"/>
<reference evidence="4 5" key="1">
    <citation type="submission" date="2019-06" db="EMBL/GenBank/DDBJ databases">
        <title>Sequencing the genomes of 1000 actinobacteria strains.</title>
        <authorList>
            <person name="Klenk H.-P."/>
        </authorList>
    </citation>
    <scope>NUCLEOTIDE SEQUENCE [LARGE SCALE GENOMIC DNA]</scope>
    <source>
        <strain evidence="4 5">DSM 44819</strain>
    </source>
</reference>
<evidence type="ECO:0000256" key="1">
    <source>
        <dbReference type="SAM" id="MobiDB-lite"/>
    </source>
</evidence>
<sequence length="129" mass="13099">MAEGARVAVGAVDNQTYGALMRRTPIVIIVAAAMALGAGIAGAGIYLTVTDETSPTSSTSQVPAPEPSAEPAPADPYEVYLDLAPVDAVSLSREDAQARAMLGCGQTWAPGTVDAALAEAYAELCADME</sequence>
<accession>A0A542XK26</accession>
<feature type="region of interest" description="Disordered" evidence="1">
    <location>
        <begin position="51"/>
        <end position="75"/>
    </location>
</feature>
<feature type="compositionally biased region" description="Pro residues" evidence="1">
    <location>
        <begin position="64"/>
        <end position="74"/>
    </location>
</feature>
<keyword evidence="2" id="KW-1133">Transmembrane helix</keyword>
<proteinExistence type="predicted"/>
<dbReference type="Proteomes" id="UP000315983">
    <property type="component" value="Unassembled WGS sequence"/>
</dbReference>
<dbReference type="GeneID" id="93770594"/>
<evidence type="ECO:0000313" key="5">
    <source>
        <dbReference type="Proteomes" id="UP000315983"/>
    </source>
</evidence>